<keyword evidence="2 3" id="KW-1015">Disulfide bond</keyword>
<organism evidence="5 6">
    <name type="scientific">Eptatretus burgeri</name>
    <name type="common">Inshore hagfish</name>
    <dbReference type="NCBI Taxonomy" id="7764"/>
    <lineage>
        <taxon>Eukaryota</taxon>
        <taxon>Metazoa</taxon>
        <taxon>Chordata</taxon>
        <taxon>Craniata</taxon>
        <taxon>Vertebrata</taxon>
        <taxon>Cyclostomata</taxon>
        <taxon>Myxini</taxon>
        <taxon>Myxiniformes</taxon>
        <taxon>Myxinidae</taxon>
        <taxon>Eptatretinae</taxon>
        <taxon>Eptatretus</taxon>
    </lineage>
</organism>
<dbReference type="Pfam" id="PF00431">
    <property type="entry name" value="CUB"/>
    <property type="match status" value="2"/>
</dbReference>
<evidence type="ECO:0000313" key="5">
    <source>
        <dbReference type="Ensembl" id="ENSEBUP00000001399.1"/>
    </source>
</evidence>
<sequence>QSPGFKCGGVFTKMSGFFASEGFPSGYPPNRQCLWLVKAPPGNVVAITLKKLSIELSPGCRYDSVSLYDGPSLQGTVVSTGPSLALQLISDDSDAGDGFLATFALGTCGGQLVNPRGSFITPKWPHSDYPRNLVCSWRMIAPQVVRLNFGKFDVSHGVACHFDYVAVYDGPSADEGTQIARACGYRPPGWVAVMFIQLRETKSNHLPMSIIES</sequence>
<evidence type="ECO:0000313" key="6">
    <source>
        <dbReference type="Proteomes" id="UP000694388"/>
    </source>
</evidence>
<evidence type="ECO:0000259" key="4">
    <source>
        <dbReference type="PROSITE" id="PS01180"/>
    </source>
</evidence>
<name>A0A8C4NAF1_EPTBU</name>
<dbReference type="CDD" id="cd00041">
    <property type="entry name" value="CUB"/>
    <property type="match status" value="2"/>
</dbReference>
<dbReference type="PANTHER" id="PTHR24251:SF42">
    <property type="entry name" value="CUB DOMAIN-CONTAINING PROTEIN"/>
    <property type="match status" value="1"/>
</dbReference>
<dbReference type="Ensembl" id="ENSEBUT00000001725.1">
    <property type="protein sequence ID" value="ENSEBUP00000001399.1"/>
    <property type="gene ID" value="ENSEBUG00000001179.1"/>
</dbReference>
<accession>A0A8C4NAF1</accession>
<reference evidence="5" key="1">
    <citation type="submission" date="2025-08" db="UniProtKB">
        <authorList>
            <consortium name="Ensembl"/>
        </authorList>
    </citation>
    <scope>IDENTIFICATION</scope>
</reference>
<feature type="domain" description="CUB" evidence="4">
    <location>
        <begin position="108"/>
        <end position="213"/>
    </location>
</feature>
<dbReference type="AlphaFoldDB" id="A0A8C4NAF1"/>
<protein>
    <recommendedName>
        <fullName evidence="4">CUB domain-containing protein</fullName>
    </recommendedName>
</protein>
<dbReference type="InterPro" id="IPR035914">
    <property type="entry name" value="Sperma_CUB_dom_sf"/>
</dbReference>
<dbReference type="OMA" id="IDESTCY"/>
<dbReference type="GeneTree" id="ENSGT00940000157649"/>
<dbReference type="Proteomes" id="UP000694388">
    <property type="component" value="Unplaced"/>
</dbReference>
<comment type="caution">
    <text evidence="3">Lacks conserved residue(s) required for the propagation of feature annotation.</text>
</comment>
<dbReference type="SUPFAM" id="SSF49854">
    <property type="entry name" value="Spermadhesin, CUB domain"/>
    <property type="match status" value="2"/>
</dbReference>
<keyword evidence="1" id="KW-0677">Repeat</keyword>
<evidence type="ECO:0000256" key="2">
    <source>
        <dbReference type="ARBA" id="ARBA00023157"/>
    </source>
</evidence>
<dbReference type="InterPro" id="IPR000859">
    <property type="entry name" value="CUB_dom"/>
</dbReference>
<proteinExistence type="predicted"/>
<keyword evidence="6" id="KW-1185">Reference proteome</keyword>
<dbReference type="PANTHER" id="PTHR24251">
    <property type="entry name" value="OVOCHYMASE-RELATED"/>
    <property type="match status" value="1"/>
</dbReference>
<dbReference type="PROSITE" id="PS01180">
    <property type="entry name" value="CUB"/>
    <property type="match status" value="2"/>
</dbReference>
<dbReference type="SMART" id="SM00042">
    <property type="entry name" value="CUB"/>
    <property type="match status" value="2"/>
</dbReference>
<feature type="disulfide bond" evidence="3">
    <location>
        <begin position="108"/>
        <end position="135"/>
    </location>
</feature>
<dbReference type="FunFam" id="2.60.120.290:FF:000005">
    <property type="entry name" value="Procollagen C-endopeptidase enhancer 1"/>
    <property type="match status" value="1"/>
</dbReference>
<dbReference type="Gene3D" id="2.60.120.290">
    <property type="entry name" value="Spermadhesin, CUB domain"/>
    <property type="match status" value="2"/>
</dbReference>
<reference evidence="5" key="2">
    <citation type="submission" date="2025-09" db="UniProtKB">
        <authorList>
            <consortium name="Ensembl"/>
        </authorList>
    </citation>
    <scope>IDENTIFICATION</scope>
</reference>
<evidence type="ECO:0000256" key="3">
    <source>
        <dbReference type="PROSITE-ProRule" id="PRU00059"/>
    </source>
</evidence>
<evidence type="ECO:0000256" key="1">
    <source>
        <dbReference type="ARBA" id="ARBA00022737"/>
    </source>
</evidence>
<feature type="domain" description="CUB" evidence="4">
    <location>
        <begin position="7"/>
        <end position="106"/>
    </location>
</feature>